<accession>A0A1F7YGT5</accession>
<keyword evidence="1" id="KW-1133">Transmembrane helix</keyword>
<gene>
    <name evidence="2" type="ORF">A2627_00875</name>
</gene>
<evidence type="ECO:0000256" key="1">
    <source>
        <dbReference type="SAM" id="Phobius"/>
    </source>
</evidence>
<keyword evidence="1" id="KW-0472">Membrane</keyword>
<sequence>MKYILKTDITKYMAILYIGYVIGRGSEAIPSVLAVPVEIMGFASIVIVIINFFRAKKKTS</sequence>
<proteinExistence type="predicted"/>
<evidence type="ECO:0000313" key="2">
    <source>
        <dbReference type="EMBL" id="OGM26561.1"/>
    </source>
</evidence>
<reference evidence="2 3" key="1">
    <citation type="journal article" date="2016" name="Nat. Commun.">
        <title>Thousands of microbial genomes shed light on interconnected biogeochemical processes in an aquifer system.</title>
        <authorList>
            <person name="Anantharaman K."/>
            <person name="Brown C.T."/>
            <person name="Hug L.A."/>
            <person name="Sharon I."/>
            <person name="Castelle C.J."/>
            <person name="Probst A.J."/>
            <person name="Thomas B.C."/>
            <person name="Singh A."/>
            <person name="Wilkins M.J."/>
            <person name="Karaoz U."/>
            <person name="Brodie E.L."/>
            <person name="Williams K.H."/>
            <person name="Hubbard S.S."/>
            <person name="Banfield J.F."/>
        </authorList>
    </citation>
    <scope>NUCLEOTIDE SEQUENCE [LARGE SCALE GENOMIC DNA]</scope>
</reference>
<feature type="transmembrane region" description="Helical" evidence="1">
    <location>
        <begin position="32"/>
        <end position="53"/>
    </location>
</feature>
<dbReference type="EMBL" id="MGGI01000012">
    <property type="protein sequence ID" value="OGM26561.1"/>
    <property type="molecule type" value="Genomic_DNA"/>
</dbReference>
<protein>
    <submittedName>
        <fullName evidence="2">Uncharacterized protein</fullName>
    </submittedName>
</protein>
<name>A0A1F7YGT5_9BACT</name>
<organism evidence="2 3">
    <name type="scientific">Candidatus Woesebacteria bacterium RIFCSPHIGHO2_01_FULL_39_28</name>
    <dbReference type="NCBI Taxonomy" id="1802496"/>
    <lineage>
        <taxon>Bacteria</taxon>
        <taxon>Candidatus Woeseibacteriota</taxon>
    </lineage>
</organism>
<evidence type="ECO:0000313" key="3">
    <source>
        <dbReference type="Proteomes" id="UP000178851"/>
    </source>
</evidence>
<dbReference type="AlphaFoldDB" id="A0A1F7YGT5"/>
<comment type="caution">
    <text evidence="2">The sequence shown here is derived from an EMBL/GenBank/DDBJ whole genome shotgun (WGS) entry which is preliminary data.</text>
</comment>
<feature type="transmembrane region" description="Helical" evidence="1">
    <location>
        <begin position="9"/>
        <end position="26"/>
    </location>
</feature>
<dbReference type="Proteomes" id="UP000178851">
    <property type="component" value="Unassembled WGS sequence"/>
</dbReference>
<keyword evidence="1" id="KW-0812">Transmembrane</keyword>